<evidence type="ECO:0000313" key="2">
    <source>
        <dbReference type="Proteomes" id="UP001597138"/>
    </source>
</evidence>
<organism evidence="1 2">
    <name type="scientific">Flavobacterium artemisiae</name>
    <dbReference type="NCBI Taxonomy" id="2126556"/>
    <lineage>
        <taxon>Bacteria</taxon>
        <taxon>Pseudomonadati</taxon>
        <taxon>Bacteroidota</taxon>
        <taxon>Flavobacteriia</taxon>
        <taxon>Flavobacteriales</taxon>
        <taxon>Flavobacteriaceae</taxon>
        <taxon>Flavobacterium</taxon>
    </lineage>
</organism>
<proteinExistence type="predicted"/>
<dbReference type="Proteomes" id="UP001597138">
    <property type="component" value="Unassembled WGS sequence"/>
</dbReference>
<gene>
    <name evidence="1" type="ORF">ACFSC2_17125</name>
</gene>
<name>A0ABW4HHD3_9FLAO</name>
<comment type="caution">
    <text evidence="1">The sequence shown here is derived from an EMBL/GenBank/DDBJ whole genome shotgun (WGS) entry which is preliminary data.</text>
</comment>
<dbReference type="EMBL" id="JBHUDZ010000016">
    <property type="protein sequence ID" value="MFD1604462.1"/>
    <property type="molecule type" value="Genomic_DNA"/>
</dbReference>
<evidence type="ECO:0000313" key="1">
    <source>
        <dbReference type="EMBL" id="MFD1604462.1"/>
    </source>
</evidence>
<reference evidence="2" key="1">
    <citation type="journal article" date="2019" name="Int. J. Syst. Evol. Microbiol.">
        <title>The Global Catalogue of Microorganisms (GCM) 10K type strain sequencing project: providing services to taxonomists for standard genome sequencing and annotation.</title>
        <authorList>
            <consortium name="The Broad Institute Genomics Platform"/>
            <consortium name="The Broad Institute Genome Sequencing Center for Infectious Disease"/>
            <person name="Wu L."/>
            <person name="Ma J."/>
        </authorList>
    </citation>
    <scope>NUCLEOTIDE SEQUENCE [LARGE SCALE GENOMIC DNA]</scope>
    <source>
        <strain evidence="2">CCUG 70865</strain>
    </source>
</reference>
<sequence length="93" mass="11069">MQGIDAREHKNLLETFRRFEELSSEFNDRITIEEETKTREGIKELTGNYSQFKNLVSELETCIKGYEKKRKSVQSVMYKSIRKMNSDVQKKSR</sequence>
<keyword evidence="2" id="KW-1185">Reference proteome</keyword>
<dbReference type="RefSeq" id="WP_379815552.1">
    <property type="nucleotide sequence ID" value="NZ_JBHUDZ010000016.1"/>
</dbReference>
<protein>
    <submittedName>
        <fullName evidence="1">Uncharacterized protein</fullName>
    </submittedName>
</protein>
<accession>A0ABW4HHD3</accession>